<dbReference type="InterPro" id="IPR026030">
    <property type="entry name" value="Pur-cyt_permease_Fcy2/21/22"/>
</dbReference>
<gene>
    <name evidence="9" type="ORF">GCM10011492_11560</name>
</gene>
<evidence type="ECO:0000256" key="5">
    <source>
        <dbReference type="ARBA" id="ARBA00022989"/>
    </source>
</evidence>
<keyword evidence="10" id="KW-1185">Reference proteome</keyword>
<feature type="transmembrane region" description="Helical" evidence="8">
    <location>
        <begin position="423"/>
        <end position="445"/>
    </location>
</feature>
<dbReference type="CDD" id="cd11484">
    <property type="entry name" value="SLC-NCS1sbd_CobB-like"/>
    <property type="match status" value="1"/>
</dbReference>
<comment type="similarity">
    <text evidence="2 7">Belongs to the purine-cytosine permease (2.A.39) family.</text>
</comment>
<comment type="caution">
    <text evidence="9">The sequence shown here is derived from an EMBL/GenBank/DDBJ whole genome shotgun (WGS) entry which is preliminary data.</text>
</comment>
<evidence type="ECO:0000256" key="3">
    <source>
        <dbReference type="ARBA" id="ARBA00022448"/>
    </source>
</evidence>
<dbReference type="PANTHER" id="PTHR31806">
    <property type="entry name" value="PURINE-CYTOSINE PERMEASE FCY2-RELATED"/>
    <property type="match status" value="1"/>
</dbReference>
<feature type="transmembrane region" description="Helical" evidence="8">
    <location>
        <begin position="55"/>
        <end position="74"/>
    </location>
</feature>
<dbReference type="GO" id="GO:0005886">
    <property type="term" value="C:plasma membrane"/>
    <property type="evidence" value="ECO:0007669"/>
    <property type="project" value="TreeGrafter"/>
</dbReference>
<dbReference type="Proteomes" id="UP000636793">
    <property type="component" value="Unassembled WGS sequence"/>
</dbReference>
<feature type="transmembrane region" description="Helical" evidence="8">
    <location>
        <begin position="191"/>
        <end position="216"/>
    </location>
</feature>
<accession>A0A916WRE7</accession>
<dbReference type="Gene3D" id="1.10.4160.10">
    <property type="entry name" value="Hydantoin permease"/>
    <property type="match status" value="1"/>
</dbReference>
<feature type="transmembrane region" description="Helical" evidence="8">
    <location>
        <begin position="323"/>
        <end position="344"/>
    </location>
</feature>
<name>A0A916WRE7_9MICO</name>
<dbReference type="Pfam" id="PF02133">
    <property type="entry name" value="Transp_cyt_pur"/>
    <property type="match status" value="1"/>
</dbReference>
<comment type="subcellular location">
    <subcellularLocation>
        <location evidence="1">Membrane</location>
        <topology evidence="1">Multi-pass membrane protein</topology>
    </subcellularLocation>
</comment>
<evidence type="ECO:0000313" key="9">
    <source>
        <dbReference type="EMBL" id="GGB23376.1"/>
    </source>
</evidence>
<evidence type="ECO:0000256" key="1">
    <source>
        <dbReference type="ARBA" id="ARBA00004141"/>
    </source>
</evidence>
<evidence type="ECO:0000256" key="7">
    <source>
        <dbReference type="PIRNR" id="PIRNR002744"/>
    </source>
</evidence>
<feature type="transmembrane region" description="Helical" evidence="8">
    <location>
        <begin position="94"/>
        <end position="122"/>
    </location>
</feature>
<feature type="transmembrane region" description="Helical" evidence="8">
    <location>
        <begin position="268"/>
        <end position="291"/>
    </location>
</feature>
<dbReference type="PIRSF" id="PIRSF002744">
    <property type="entry name" value="Pur-cyt_permease"/>
    <property type="match status" value="1"/>
</dbReference>
<evidence type="ECO:0000256" key="8">
    <source>
        <dbReference type="SAM" id="Phobius"/>
    </source>
</evidence>
<dbReference type="GO" id="GO:0022857">
    <property type="term" value="F:transmembrane transporter activity"/>
    <property type="evidence" value="ECO:0007669"/>
    <property type="project" value="InterPro"/>
</dbReference>
<keyword evidence="5 8" id="KW-1133">Transmembrane helix</keyword>
<sequence length="469" mass="49846">MSTSAVLEQRSIDFVPADERHGSAKSLFFVWFAANTSITAVVTGALFVVLGNTALWSIPAIILGNIAGGFFTSLHSAQGPSLGVPQMIQSRAQFGYLGAILPLVLALMIFLGFYATGLVLGGQALANLFHISRHLGAIVFAVISTVLAIFGYRHIHRFSHVAAVLSGVVFVGLFVRIGFDSHTGTAFSHHAFAAAPFILGISLAASWQLTFGPYIADYSRYLPADTPKAETIGWTFLGSVVGGSLAMLLGALAAAIGGAAFMNDQVGYLGDLGGALWALVLLAVICGKLTGDTLSAYGGYMSVVTIVTSLTGQKVVRPKHRTVYVSLISAAALAIALAATDTFLTSFTNFLLFLLYFMTPWSAINLVDFYWVRREQYRIQDLFDPNGSYGRINKAAFIAYGLGVVIQVPFMNSSLYVGPIADWLGGAEVAWVLGLLIAGGLYYVLSADVRREHSTPDPSPAEPASVTAH</sequence>
<proteinExistence type="inferred from homology"/>
<dbReference type="PANTHER" id="PTHR31806:SF1">
    <property type="entry name" value="PURINE-CYTOSINE PERMEASE FCY2-RELATED"/>
    <property type="match status" value="1"/>
</dbReference>
<evidence type="ECO:0000256" key="6">
    <source>
        <dbReference type="ARBA" id="ARBA00023136"/>
    </source>
</evidence>
<evidence type="ECO:0000313" key="10">
    <source>
        <dbReference type="Proteomes" id="UP000636793"/>
    </source>
</evidence>
<dbReference type="RefSeq" id="WP_188836045.1">
    <property type="nucleotide sequence ID" value="NZ_BMHI01000002.1"/>
</dbReference>
<keyword evidence="6 7" id="KW-0472">Membrane</keyword>
<dbReference type="InterPro" id="IPR001248">
    <property type="entry name" value="Pur-cyt_permease"/>
</dbReference>
<feature type="transmembrane region" description="Helical" evidence="8">
    <location>
        <begin position="236"/>
        <end position="261"/>
    </location>
</feature>
<feature type="transmembrane region" description="Helical" evidence="8">
    <location>
        <begin position="28"/>
        <end position="48"/>
    </location>
</feature>
<evidence type="ECO:0000256" key="4">
    <source>
        <dbReference type="ARBA" id="ARBA00022692"/>
    </source>
</evidence>
<reference evidence="9" key="2">
    <citation type="submission" date="2020-09" db="EMBL/GenBank/DDBJ databases">
        <authorList>
            <person name="Sun Q."/>
            <person name="Zhou Y."/>
        </authorList>
    </citation>
    <scope>NUCLEOTIDE SEQUENCE</scope>
    <source>
        <strain evidence="9">CGMCC 1.15085</strain>
    </source>
</reference>
<feature type="transmembrane region" description="Helical" evidence="8">
    <location>
        <begin position="158"/>
        <end position="179"/>
    </location>
</feature>
<feature type="transmembrane region" description="Helical" evidence="8">
    <location>
        <begin position="392"/>
        <end position="411"/>
    </location>
</feature>
<feature type="transmembrane region" description="Helical" evidence="8">
    <location>
        <begin position="350"/>
        <end position="371"/>
    </location>
</feature>
<keyword evidence="3 7" id="KW-0813">Transport</keyword>
<dbReference type="EMBL" id="BMHI01000002">
    <property type="protein sequence ID" value="GGB23376.1"/>
    <property type="molecule type" value="Genomic_DNA"/>
</dbReference>
<evidence type="ECO:0000256" key="2">
    <source>
        <dbReference type="ARBA" id="ARBA00008974"/>
    </source>
</evidence>
<organism evidence="9 10">
    <name type="scientific">Flexivirga endophytica</name>
    <dbReference type="NCBI Taxonomy" id="1849103"/>
    <lineage>
        <taxon>Bacteria</taxon>
        <taxon>Bacillati</taxon>
        <taxon>Actinomycetota</taxon>
        <taxon>Actinomycetes</taxon>
        <taxon>Micrococcales</taxon>
        <taxon>Dermacoccaceae</taxon>
        <taxon>Flexivirga</taxon>
    </lineage>
</organism>
<feature type="transmembrane region" description="Helical" evidence="8">
    <location>
        <begin position="134"/>
        <end position="152"/>
    </location>
</feature>
<reference evidence="9" key="1">
    <citation type="journal article" date="2014" name="Int. J. Syst. Evol. Microbiol.">
        <title>Complete genome sequence of Corynebacterium casei LMG S-19264T (=DSM 44701T), isolated from a smear-ripened cheese.</title>
        <authorList>
            <consortium name="US DOE Joint Genome Institute (JGI-PGF)"/>
            <person name="Walter F."/>
            <person name="Albersmeier A."/>
            <person name="Kalinowski J."/>
            <person name="Ruckert C."/>
        </authorList>
    </citation>
    <scope>NUCLEOTIDE SEQUENCE</scope>
    <source>
        <strain evidence="9">CGMCC 1.15085</strain>
    </source>
</reference>
<protein>
    <submittedName>
        <fullName evidence="9">Cytosine permease</fullName>
    </submittedName>
</protein>
<dbReference type="AlphaFoldDB" id="A0A916WRE7"/>
<keyword evidence="4 8" id="KW-0812">Transmembrane</keyword>